<dbReference type="InterPro" id="IPR031803">
    <property type="entry name" value="BAT_GAF/HTH-assoc"/>
</dbReference>
<evidence type="ECO:0000313" key="5">
    <source>
        <dbReference type="EMBL" id="MDS0293576.1"/>
    </source>
</evidence>
<protein>
    <submittedName>
        <fullName evidence="5">Helix-turn-helix domain-containing protein</fullName>
    </submittedName>
</protein>
<feature type="domain" description="HTH bat-type" evidence="3">
    <location>
        <begin position="158"/>
        <end position="209"/>
    </location>
</feature>
<dbReference type="Proteomes" id="UP001254813">
    <property type="component" value="Unassembled WGS sequence"/>
</dbReference>
<keyword evidence="6" id="KW-1185">Reference proteome</keyword>
<gene>
    <name evidence="5" type="ORF">NDI79_05225</name>
</gene>
<dbReference type="InterPro" id="IPR007050">
    <property type="entry name" value="HTH_bacterioopsin"/>
</dbReference>
<reference evidence="5 6" key="1">
    <citation type="submission" date="2022-06" db="EMBL/GenBank/DDBJ databases">
        <title>Halogeometricum sp. a new haloarchaeum isolate from saline soil.</title>
        <authorList>
            <person name="Strakova D."/>
            <person name="Galisteo C."/>
            <person name="Sanchez-Porro C."/>
            <person name="Ventosa A."/>
        </authorList>
    </citation>
    <scope>NUCLEOTIDE SEQUENCE [LARGE SCALE GENOMIC DNA]</scope>
    <source>
        <strain evidence="6">S3BR25-2</strain>
    </source>
</reference>
<proteinExistence type="predicted"/>
<dbReference type="Pfam" id="PF15915">
    <property type="entry name" value="BAT"/>
    <property type="match status" value="1"/>
</dbReference>
<organism evidence="5 6">
    <name type="scientific">Halogeometricum luteum</name>
    <dbReference type="NCBI Taxonomy" id="2950537"/>
    <lineage>
        <taxon>Archaea</taxon>
        <taxon>Methanobacteriati</taxon>
        <taxon>Methanobacteriota</taxon>
        <taxon>Stenosarchaea group</taxon>
        <taxon>Halobacteria</taxon>
        <taxon>Halobacteriales</taxon>
        <taxon>Haloferacaceae</taxon>
        <taxon>Halogeometricum</taxon>
    </lineage>
</organism>
<dbReference type="Pfam" id="PF04967">
    <property type="entry name" value="HTH_10"/>
    <property type="match status" value="1"/>
</dbReference>
<evidence type="ECO:0000259" key="4">
    <source>
        <dbReference type="Pfam" id="PF15915"/>
    </source>
</evidence>
<evidence type="ECO:0000259" key="3">
    <source>
        <dbReference type="Pfam" id="PF04967"/>
    </source>
</evidence>
<sequence length="218" mass="24230">MSVIVELCIQPSEFELGRVLDLEWGTKVELETLVPLGEDAVPFFLVYDCDRDPEALAASMEASPSVERVSVVDVFRDRVRFALRWDPGEDALFSGLAAAGAHLFSARGALDEWRLEIHFPTHRALSAFRATCEERDVSLDIERVYSPDEADAEPWDGLTEVQRETLLIAVDSGYYDIPRRCTTVELADELGVSDQAVTERLRRAIVSLVTTTLVAAEG</sequence>
<evidence type="ECO:0000313" key="6">
    <source>
        <dbReference type="Proteomes" id="UP001254813"/>
    </source>
</evidence>
<name>A0ABU2FYG8_9EURY</name>
<dbReference type="EMBL" id="JAMQOQ010000001">
    <property type="protein sequence ID" value="MDS0293576.1"/>
    <property type="molecule type" value="Genomic_DNA"/>
</dbReference>
<accession>A0ABU2FYG8</accession>
<evidence type="ECO:0000256" key="1">
    <source>
        <dbReference type="ARBA" id="ARBA00023015"/>
    </source>
</evidence>
<feature type="domain" description="Bacterioopsin transcriptional activator GAF and HTH associated" evidence="4">
    <location>
        <begin position="6"/>
        <end position="136"/>
    </location>
</feature>
<keyword evidence="2" id="KW-0804">Transcription</keyword>
<dbReference type="PANTHER" id="PTHR34236">
    <property type="entry name" value="DIMETHYL SULFOXIDE REDUCTASE TRANSCRIPTIONAL ACTIVATOR"/>
    <property type="match status" value="1"/>
</dbReference>
<keyword evidence="1" id="KW-0805">Transcription regulation</keyword>
<dbReference type="PANTHER" id="PTHR34236:SF1">
    <property type="entry name" value="DIMETHYL SULFOXIDE REDUCTASE TRANSCRIPTIONAL ACTIVATOR"/>
    <property type="match status" value="1"/>
</dbReference>
<dbReference type="RefSeq" id="WP_310927382.1">
    <property type="nucleotide sequence ID" value="NZ_JAMQOQ010000001.1"/>
</dbReference>
<evidence type="ECO:0000256" key="2">
    <source>
        <dbReference type="ARBA" id="ARBA00023163"/>
    </source>
</evidence>
<comment type="caution">
    <text evidence="5">The sequence shown here is derived from an EMBL/GenBank/DDBJ whole genome shotgun (WGS) entry which is preliminary data.</text>
</comment>